<dbReference type="SMART" id="SM00703">
    <property type="entry name" value="NRF"/>
    <property type="match status" value="1"/>
</dbReference>
<dbReference type="EnsemblMetazoa" id="CLYHEMT021371.3">
    <property type="protein sequence ID" value="CLYHEMP021371.3"/>
    <property type="gene ID" value="CLYHEMG021371"/>
</dbReference>
<sequence>MSLTLYHYTDKSSALSILQSKYMYGSSQSFDAVFGEGVYFTSLSPESGKKKIAENNWDDGEKGVYEMIFNGRVDYCIKVVFPSNDRRVSRCNTTQRNIYLYKGDLDLSLYHHKGIKVFNEKEEAAKLVGQPGGGDGFPKLDVSLKCQASLMQLFGPVMNITNLNPAVILALLGQPVGKVLDTWGKPPSRFLMGDFSWLGAYDECKGVEEVKYCRATFFFAKQYQFPGTYGMCFPDQCTQEELAKLLPLFNQALQNVITFAPTTMACESPLEYSTGNYLAILLCAFLAFMVCLGTFTEMIGNALHESFKNDVKPPVTDTSHEVAEFKPEKGDSGNSGELSTRIMKTGHDFIGRSFLYDFATSFSLIRNMKAILSTESPKGAITSLNGIRTLSMTWVILGHMYAFGSMPGFAYWDNPLQILKILNRFSFMVVSNAYVSVDTFFLLSGVLVAYLTFRRMDAKNGYPVKLILMGYLHRYIRLTPSLIFLMIFMNNIFPLLVTGPSSFLIRSPQLTKPCDDYWWTNILYINNFYPDGMSGQCVGWVWYLANDMQFYLISPFILILLFKLDQKYAYSRIRYLVTGGVMGALSLFFIGITALLMGVYHLPAVQSAGGIAGNPKMKDGTKFMDRIYEKPYTRITPYLVGLYLGYLLHRRVTIKFNLRLIIGLIGWLVAIATALSVVYGTWKVFDTPPVFFTDAEDIIYEAFHRFAWAVAVGWVIYACQNRLGGFVDSFLSWKFWIPLSRLTYGAYLMHPLVIFYFYMAHETTQHYQDNIFIFNIISCTSIAYVASFLLAIFVEFPILNLEKKFLG</sequence>
<keyword evidence="4" id="KW-1185">Reference proteome</keyword>
<evidence type="ECO:0000313" key="4">
    <source>
        <dbReference type="Proteomes" id="UP000594262"/>
    </source>
</evidence>
<accession>A0A7M5XCZ5</accession>
<keyword evidence="1" id="KW-1133">Transmembrane helix</keyword>
<evidence type="ECO:0000313" key="3">
    <source>
        <dbReference type="EnsemblMetazoa" id="CLYHEMP021371.3"/>
    </source>
</evidence>
<name>A0A7M5XCZ5_9CNID</name>
<dbReference type="Pfam" id="PF20146">
    <property type="entry name" value="NRF"/>
    <property type="match status" value="1"/>
</dbReference>
<feature type="transmembrane region" description="Helical" evidence="1">
    <location>
        <begin position="277"/>
        <end position="299"/>
    </location>
</feature>
<dbReference type="AlphaFoldDB" id="A0A7M5XCZ5"/>
<keyword evidence="1" id="KW-0812">Transmembrane</keyword>
<feature type="transmembrane region" description="Helical" evidence="1">
    <location>
        <begin position="432"/>
        <end position="453"/>
    </location>
</feature>
<dbReference type="InterPro" id="IPR002656">
    <property type="entry name" value="Acyl_transf_3_dom"/>
</dbReference>
<dbReference type="OrthoDB" id="207378at2759"/>
<feature type="transmembrane region" description="Helical" evidence="1">
    <location>
        <begin position="576"/>
        <end position="600"/>
    </location>
</feature>
<dbReference type="PANTHER" id="PTHR11161">
    <property type="entry name" value="O-ACYLTRANSFERASE"/>
    <property type="match status" value="1"/>
</dbReference>
<dbReference type="Pfam" id="PF01757">
    <property type="entry name" value="Acyl_transf_3"/>
    <property type="match status" value="1"/>
</dbReference>
<evidence type="ECO:0000259" key="2">
    <source>
        <dbReference type="SMART" id="SM00703"/>
    </source>
</evidence>
<evidence type="ECO:0000256" key="1">
    <source>
        <dbReference type="SAM" id="Phobius"/>
    </source>
</evidence>
<proteinExistence type="predicted"/>
<keyword evidence="1" id="KW-0472">Membrane</keyword>
<dbReference type="InterPro" id="IPR052728">
    <property type="entry name" value="O2_lipid_transport_reg"/>
</dbReference>
<reference evidence="3" key="1">
    <citation type="submission" date="2021-01" db="UniProtKB">
        <authorList>
            <consortium name="EnsemblMetazoa"/>
        </authorList>
    </citation>
    <scope>IDENTIFICATION</scope>
</reference>
<feature type="transmembrane region" description="Helical" evidence="1">
    <location>
        <begin position="474"/>
        <end position="497"/>
    </location>
</feature>
<feature type="transmembrane region" description="Helical" evidence="1">
    <location>
        <begin position="392"/>
        <end position="412"/>
    </location>
</feature>
<protein>
    <recommendedName>
        <fullName evidence="2">Nose resistant-to-fluoxetine protein N-terminal domain-containing protein</fullName>
    </recommendedName>
</protein>
<feature type="transmembrane region" description="Helical" evidence="1">
    <location>
        <begin position="660"/>
        <end position="682"/>
    </location>
</feature>
<dbReference type="PANTHER" id="PTHR11161:SF0">
    <property type="entry name" value="O-ACYLTRANSFERASE LIKE PROTEIN"/>
    <property type="match status" value="1"/>
</dbReference>
<feature type="domain" description="Nose resistant-to-fluoxetine protein N-terminal" evidence="2">
    <location>
        <begin position="143"/>
        <end position="272"/>
    </location>
</feature>
<feature type="transmembrane region" description="Helical" evidence="1">
    <location>
        <begin position="739"/>
        <end position="759"/>
    </location>
</feature>
<dbReference type="GO" id="GO:0016747">
    <property type="term" value="F:acyltransferase activity, transferring groups other than amino-acyl groups"/>
    <property type="evidence" value="ECO:0007669"/>
    <property type="project" value="InterPro"/>
</dbReference>
<organism evidence="3 4">
    <name type="scientific">Clytia hemisphaerica</name>
    <dbReference type="NCBI Taxonomy" id="252671"/>
    <lineage>
        <taxon>Eukaryota</taxon>
        <taxon>Metazoa</taxon>
        <taxon>Cnidaria</taxon>
        <taxon>Hydrozoa</taxon>
        <taxon>Hydroidolina</taxon>
        <taxon>Leptothecata</taxon>
        <taxon>Obeliida</taxon>
        <taxon>Clytiidae</taxon>
        <taxon>Clytia</taxon>
    </lineage>
</organism>
<feature type="transmembrane region" description="Helical" evidence="1">
    <location>
        <begin position="631"/>
        <end position="648"/>
    </location>
</feature>
<dbReference type="InterPro" id="IPR006621">
    <property type="entry name" value="Nose-resist-to-fluoxetine_N"/>
</dbReference>
<dbReference type="Proteomes" id="UP000594262">
    <property type="component" value="Unplaced"/>
</dbReference>
<feature type="transmembrane region" description="Helical" evidence="1">
    <location>
        <begin position="548"/>
        <end position="564"/>
    </location>
</feature>
<feature type="transmembrane region" description="Helical" evidence="1">
    <location>
        <begin position="771"/>
        <end position="794"/>
    </location>
</feature>